<dbReference type="EMBL" id="CP050063">
    <property type="protein sequence ID" value="QIP16607.1"/>
    <property type="molecule type" value="Genomic_DNA"/>
</dbReference>
<organism evidence="2 3">
    <name type="scientific">Spirosoma aureum</name>
    <dbReference type="NCBI Taxonomy" id="2692134"/>
    <lineage>
        <taxon>Bacteria</taxon>
        <taxon>Pseudomonadati</taxon>
        <taxon>Bacteroidota</taxon>
        <taxon>Cytophagia</taxon>
        <taxon>Cytophagales</taxon>
        <taxon>Cytophagaceae</taxon>
        <taxon>Spirosoma</taxon>
    </lineage>
</organism>
<dbReference type="RefSeq" id="WP_167216660.1">
    <property type="nucleotide sequence ID" value="NZ_CP050063.1"/>
</dbReference>
<gene>
    <name evidence="2" type="ORF">G8759_30190</name>
</gene>
<dbReference type="Proteomes" id="UP000501802">
    <property type="component" value="Chromosome"/>
</dbReference>
<evidence type="ECO:0000256" key="1">
    <source>
        <dbReference type="SAM" id="SignalP"/>
    </source>
</evidence>
<dbReference type="KEGG" id="spib:G8759_30190"/>
<feature type="signal peptide" evidence="1">
    <location>
        <begin position="1"/>
        <end position="23"/>
    </location>
</feature>
<dbReference type="AlphaFoldDB" id="A0A6G9AVV1"/>
<sequence>MKSRVIFASLILGLGLMTSQADAATTTNTDDSPAATKPASALLVNGSEKQFASYYEQHITKSVRNTNWKNFMSVISLYNQSPAAVLNLSPADRAKFNEAAAQVNTQLVKQNNAEASRWMNQANHTARMINFLWNANQSLSENSDIQ</sequence>
<protein>
    <submittedName>
        <fullName evidence="2">Uncharacterized protein</fullName>
    </submittedName>
</protein>
<proteinExistence type="predicted"/>
<name>A0A6G9AVV1_9BACT</name>
<accession>A0A6G9AVV1</accession>
<evidence type="ECO:0000313" key="3">
    <source>
        <dbReference type="Proteomes" id="UP000501802"/>
    </source>
</evidence>
<keyword evidence="3" id="KW-1185">Reference proteome</keyword>
<evidence type="ECO:0000313" key="2">
    <source>
        <dbReference type="EMBL" id="QIP16607.1"/>
    </source>
</evidence>
<reference evidence="2 3" key="1">
    <citation type="submission" date="2020-03" db="EMBL/GenBank/DDBJ databases">
        <authorList>
            <person name="Kim M.K."/>
        </authorList>
    </citation>
    <scope>NUCLEOTIDE SEQUENCE [LARGE SCALE GENOMIC DNA]</scope>
    <source>
        <strain evidence="2 3">BT328</strain>
    </source>
</reference>
<feature type="chain" id="PRO_5026256024" evidence="1">
    <location>
        <begin position="24"/>
        <end position="146"/>
    </location>
</feature>
<keyword evidence="1" id="KW-0732">Signal</keyword>